<proteinExistence type="predicted"/>
<dbReference type="EMBL" id="CM046130">
    <property type="protein sequence ID" value="KAI8431707.1"/>
    <property type="molecule type" value="Genomic_DNA"/>
</dbReference>
<accession>A0ACC0K5G6</accession>
<sequence>MNFQIIILLAIDSSLAAQDYPKVYCGRRLARAIAVLCSADYVETEQYPPPWLVEKPHALTGSRGKRQIVSECCEKACTREVLMTYCSN</sequence>
<gene>
    <name evidence="1" type="ORF">MSG28_016176</name>
</gene>
<dbReference type="Proteomes" id="UP001064048">
    <property type="component" value="Chromosome 30"/>
</dbReference>
<protein>
    <submittedName>
        <fullName evidence="1">Uncharacterized protein</fullName>
    </submittedName>
</protein>
<name>A0ACC0K5G6_CHOFU</name>
<reference evidence="1 2" key="1">
    <citation type="journal article" date="2022" name="Genome Biol. Evol.">
        <title>The Spruce Budworm Genome: Reconstructing the Evolutionary History of Antifreeze Proteins.</title>
        <authorList>
            <person name="Beliveau C."/>
            <person name="Gagne P."/>
            <person name="Picq S."/>
            <person name="Vernygora O."/>
            <person name="Keeling C.I."/>
            <person name="Pinkney K."/>
            <person name="Doucet D."/>
            <person name="Wen F."/>
            <person name="Johnston J.S."/>
            <person name="Maaroufi H."/>
            <person name="Boyle B."/>
            <person name="Laroche J."/>
            <person name="Dewar K."/>
            <person name="Juretic N."/>
            <person name="Blackburn G."/>
            <person name="Nisole A."/>
            <person name="Brunet B."/>
            <person name="Brandao M."/>
            <person name="Lumley L."/>
            <person name="Duan J."/>
            <person name="Quan G."/>
            <person name="Lucarotti C.J."/>
            <person name="Roe A.D."/>
            <person name="Sperling F.A.H."/>
            <person name="Levesque R.C."/>
            <person name="Cusson M."/>
        </authorList>
    </citation>
    <scope>NUCLEOTIDE SEQUENCE [LARGE SCALE GENOMIC DNA]</scope>
    <source>
        <strain evidence="1">Glfc:IPQL:Cfum</strain>
    </source>
</reference>
<evidence type="ECO:0000313" key="2">
    <source>
        <dbReference type="Proteomes" id="UP001064048"/>
    </source>
</evidence>
<evidence type="ECO:0000313" key="1">
    <source>
        <dbReference type="EMBL" id="KAI8431707.1"/>
    </source>
</evidence>
<comment type="caution">
    <text evidence="1">The sequence shown here is derived from an EMBL/GenBank/DDBJ whole genome shotgun (WGS) entry which is preliminary data.</text>
</comment>
<keyword evidence="2" id="KW-1185">Reference proteome</keyword>
<organism evidence="1 2">
    <name type="scientific">Choristoneura fumiferana</name>
    <name type="common">Spruce budworm moth</name>
    <name type="synonym">Archips fumiferana</name>
    <dbReference type="NCBI Taxonomy" id="7141"/>
    <lineage>
        <taxon>Eukaryota</taxon>
        <taxon>Metazoa</taxon>
        <taxon>Ecdysozoa</taxon>
        <taxon>Arthropoda</taxon>
        <taxon>Hexapoda</taxon>
        <taxon>Insecta</taxon>
        <taxon>Pterygota</taxon>
        <taxon>Neoptera</taxon>
        <taxon>Endopterygota</taxon>
        <taxon>Lepidoptera</taxon>
        <taxon>Glossata</taxon>
        <taxon>Ditrysia</taxon>
        <taxon>Tortricoidea</taxon>
        <taxon>Tortricidae</taxon>
        <taxon>Tortricinae</taxon>
        <taxon>Choristoneura</taxon>
    </lineage>
</organism>